<evidence type="ECO:0000313" key="2">
    <source>
        <dbReference type="Proteomes" id="UP000718278"/>
    </source>
</evidence>
<dbReference type="InterPro" id="IPR036291">
    <property type="entry name" value="NAD(P)-bd_dom_sf"/>
</dbReference>
<dbReference type="Gene3D" id="3.90.180.10">
    <property type="entry name" value="Medium-chain alcohol dehydrogenases, catalytic domain"/>
    <property type="match status" value="1"/>
</dbReference>
<dbReference type="InterPro" id="IPR047122">
    <property type="entry name" value="Trans-enoyl_RdTase-like"/>
</dbReference>
<reference evidence="1 2" key="1">
    <citation type="submission" date="2020-10" db="EMBL/GenBank/DDBJ databases">
        <title>Genomic characterization of underground lake bacteria from Wind Cave National Park: Insight into the archetypical LuxI/LuxR and identification of LuxR solos.</title>
        <authorList>
            <person name="Wengert P.C."/>
            <person name="Savka M.A."/>
        </authorList>
    </citation>
    <scope>NUCLEOTIDE SEQUENCE [LARGE SCALE GENOMIC DNA]</scope>
    <source>
        <strain evidence="1 2">SD316</strain>
    </source>
</reference>
<proteinExistence type="predicted"/>
<dbReference type="PANTHER" id="PTHR45348:SF2">
    <property type="entry name" value="ZINC-TYPE ALCOHOL DEHYDROGENASE-LIKE PROTEIN C2E1P3.01"/>
    <property type="match status" value="1"/>
</dbReference>
<evidence type="ECO:0000313" key="1">
    <source>
        <dbReference type="EMBL" id="MBO1041388.1"/>
    </source>
</evidence>
<dbReference type="PANTHER" id="PTHR45348">
    <property type="entry name" value="HYPOTHETICAL OXIDOREDUCTASE (EUROFUNG)"/>
    <property type="match status" value="1"/>
</dbReference>
<dbReference type="RefSeq" id="WP_207489721.1">
    <property type="nucleotide sequence ID" value="NZ_JADIJS010000003.1"/>
</dbReference>
<dbReference type="SUPFAM" id="SSF51735">
    <property type="entry name" value="NAD(P)-binding Rossmann-fold domains"/>
    <property type="match status" value="1"/>
</dbReference>
<protein>
    <recommendedName>
        <fullName evidence="3">Alcohol dehydrogenase-like C-terminal domain-containing protein</fullName>
    </recommendedName>
</protein>
<gene>
    <name evidence="1" type="ORF">IPV26_17100</name>
</gene>
<name>A0ABS3K5Q5_9HYPH</name>
<comment type="caution">
    <text evidence="1">The sequence shown here is derived from an EMBL/GenBank/DDBJ whole genome shotgun (WGS) entry which is preliminary data.</text>
</comment>
<dbReference type="EMBL" id="JADIJS010000003">
    <property type="protein sequence ID" value="MBO1041388.1"/>
    <property type="molecule type" value="Genomic_DNA"/>
</dbReference>
<dbReference type="Proteomes" id="UP000718278">
    <property type="component" value="Unassembled WGS sequence"/>
</dbReference>
<evidence type="ECO:0008006" key="3">
    <source>
        <dbReference type="Google" id="ProtNLM"/>
    </source>
</evidence>
<accession>A0ABS3K5Q5</accession>
<dbReference type="Gene3D" id="3.40.50.720">
    <property type="entry name" value="NAD(P)-binding Rossmann-like Domain"/>
    <property type="match status" value="1"/>
</dbReference>
<organism evidence="1 2">
    <name type="scientific">Brucella pituitosa</name>
    <dbReference type="NCBI Taxonomy" id="571256"/>
    <lineage>
        <taxon>Bacteria</taxon>
        <taxon>Pseudomonadati</taxon>
        <taxon>Pseudomonadota</taxon>
        <taxon>Alphaproteobacteria</taxon>
        <taxon>Hyphomicrobiales</taxon>
        <taxon>Brucellaceae</taxon>
        <taxon>Brucella/Ochrobactrum group</taxon>
        <taxon>Brucella</taxon>
    </lineage>
</organism>
<sequence>MGTAACGLYQKAHLGPAHPSATPAQTGETVLVWGAASSVGCNAIKLAVASGYECVAVASLHHTPLLEELGAIAVFDYRDPAVVDTVSHALQGKFLAGTLHATGNLADCVAVVRRSEGRRLVAMTLPTNDALPESVVATHIHGTSLKDDGIGDMIYRKFLPEALANQRYRAAPPARIVGHGLGALQGALETLKVGVSGEKIVVALP</sequence>
<keyword evidence="2" id="KW-1185">Reference proteome</keyword>